<gene>
    <name evidence="3" type="ORF">AABB29_06000</name>
</gene>
<sequence length="282" mass="30379">MSLEGVTGVSNLLVYGDMQPGQDETDAATIGGQKMQMADNAAPSQVDRSVIGRVKNFFAARRDGAANMLSNFAAVAGRKLDAARHMLRKPDQQSPANLEGQKGVKEEPSVDPARTGATLERLNENLAFIDEMSGETGLPPAAKDMIAQSPTLMTHLKKYADKGYKLNADTNPNAKTVAFDTPDFDVISVNHAKMQNDPKAAVGELAKMLIASEGDRFHDLSATLAKEGLTNKDDPLNFEAAVNDPFGPLVSKADLAEAHKMKDHFEQELKQADAELSITNRT</sequence>
<feature type="region of interest" description="Disordered" evidence="2">
    <location>
        <begin position="88"/>
        <end position="113"/>
    </location>
</feature>
<dbReference type="Proteomes" id="UP001440612">
    <property type="component" value="Chromosome"/>
</dbReference>
<evidence type="ECO:0000256" key="2">
    <source>
        <dbReference type="SAM" id="MobiDB-lite"/>
    </source>
</evidence>
<protein>
    <recommendedName>
        <fullName evidence="5">YfdX protein</fullName>
    </recommendedName>
</protein>
<evidence type="ECO:0000256" key="1">
    <source>
        <dbReference type="SAM" id="Coils"/>
    </source>
</evidence>
<keyword evidence="1" id="KW-0175">Coiled coil</keyword>
<name>A0ABZ2V858_9RHOB</name>
<evidence type="ECO:0000313" key="3">
    <source>
        <dbReference type="EMBL" id="WZC50190.1"/>
    </source>
</evidence>
<organism evidence="3 4">
    <name type="scientific">Yoonia phaeophyticola</name>
    <dbReference type="NCBI Taxonomy" id="3137369"/>
    <lineage>
        <taxon>Bacteria</taxon>
        <taxon>Pseudomonadati</taxon>
        <taxon>Pseudomonadota</taxon>
        <taxon>Alphaproteobacteria</taxon>
        <taxon>Rhodobacterales</taxon>
        <taxon>Paracoccaceae</taxon>
        <taxon>Yoonia</taxon>
    </lineage>
</organism>
<keyword evidence="4" id="KW-1185">Reference proteome</keyword>
<feature type="coiled-coil region" evidence="1">
    <location>
        <begin position="255"/>
        <end position="282"/>
    </location>
</feature>
<dbReference type="RefSeq" id="WP_341368299.1">
    <property type="nucleotide sequence ID" value="NZ_CP150951.2"/>
</dbReference>
<evidence type="ECO:0000313" key="4">
    <source>
        <dbReference type="Proteomes" id="UP001440612"/>
    </source>
</evidence>
<accession>A0ABZ2V858</accession>
<evidence type="ECO:0008006" key="5">
    <source>
        <dbReference type="Google" id="ProtNLM"/>
    </source>
</evidence>
<proteinExistence type="predicted"/>
<dbReference type="EMBL" id="CP150951">
    <property type="protein sequence ID" value="WZC50190.1"/>
    <property type="molecule type" value="Genomic_DNA"/>
</dbReference>
<reference evidence="4" key="1">
    <citation type="submission" date="2024-04" db="EMBL/GenBank/DDBJ databases">
        <title>Phylogenomic analyses of a clade within the roseobacter group suggest taxonomic reassignments of species of the genera Aestuariivita, Citreicella, Loktanella, Nautella, Pelagibaca, Ruegeria, Thalassobius, Thiobacimonas and Tropicibacter, and the proposal o.</title>
        <authorList>
            <person name="Jeon C.O."/>
        </authorList>
    </citation>
    <scope>NUCLEOTIDE SEQUENCE [LARGE SCALE GENOMIC DNA]</scope>
    <source>
        <strain evidence="4">BS5-3</strain>
    </source>
</reference>